<evidence type="ECO:0000313" key="2">
    <source>
        <dbReference type="EMBL" id="ALS78776.1"/>
    </source>
</evidence>
<dbReference type="InterPro" id="IPR040836">
    <property type="entry name" value="SAVED"/>
</dbReference>
<dbReference type="RefSeq" id="WP_058385435.1">
    <property type="nucleotide sequence ID" value="NZ_CP013661.2"/>
</dbReference>
<dbReference type="Proteomes" id="UP000065533">
    <property type="component" value="Chromosome"/>
</dbReference>
<accession>A0ABM5WZ92</accession>
<reference evidence="2" key="1">
    <citation type="submission" date="2016-01" db="EMBL/GenBank/DDBJ databases">
        <title>Complete genome of Planococcus kocurri type strain.</title>
        <authorList>
            <person name="See-Too W.S."/>
        </authorList>
    </citation>
    <scope>NUCLEOTIDE SEQUENCE [LARGE SCALE GENOMIC DNA]</scope>
    <source>
        <strain evidence="2">ATCC 43650</strain>
    </source>
</reference>
<gene>
    <name evidence="2" type="ORF">AUO94_08955</name>
</gene>
<dbReference type="Pfam" id="PF18145">
    <property type="entry name" value="SAVED"/>
    <property type="match status" value="1"/>
</dbReference>
<evidence type="ECO:0000313" key="3">
    <source>
        <dbReference type="Proteomes" id="UP000065533"/>
    </source>
</evidence>
<evidence type="ECO:0000259" key="1">
    <source>
        <dbReference type="Pfam" id="PF18145"/>
    </source>
</evidence>
<protein>
    <recommendedName>
        <fullName evidence="1">SMODS-associated and fused to various effectors domain-containing protein</fullName>
    </recommendedName>
</protein>
<name>A0ABM5WZ92_9BACL</name>
<organism evidence="2 3">
    <name type="scientific">Planococcus kocurii</name>
    <dbReference type="NCBI Taxonomy" id="1374"/>
    <lineage>
        <taxon>Bacteria</taxon>
        <taxon>Bacillati</taxon>
        <taxon>Bacillota</taxon>
        <taxon>Bacilli</taxon>
        <taxon>Bacillales</taxon>
        <taxon>Caryophanaceae</taxon>
        <taxon>Planococcus</taxon>
    </lineage>
</organism>
<dbReference type="NCBIfam" id="NF033611">
    <property type="entry name" value="SAVED"/>
    <property type="match status" value="1"/>
</dbReference>
<dbReference type="EMBL" id="CP013661">
    <property type="protein sequence ID" value="ALS78776.1"/>
    <property type="molecule type" value="Genomic_DNA"/>
</dbReference>
<proteinExistence type="predicted"/>
<sequence length="508" mass="59019">MANPIKARSLGDEYQILFFWLKACDMLSDHSNVDTISYEDQEIKSLDDIVIRYKKPIRDISGKLIHKEYYQVKYHVDYRNSITLDNLMNPDFINASKYSFLEKVKVALPVLNKDNELGVAVLVTPWAIHPDDELAKLKIVDTKGGYFKEEILFDGKSRSYIAQVREKLKNHLEIKEDEELKSVLKAIRIWNNFHQYEPFLRILNGQLSAVGLKPIDLSQRINPYVNLLQRLFQEDQTKFNKEKLIEICKSEDLWTGRNIMLTEEVPVGIRSFIRRAENLENDTTTMTCLLHYFDGRYLKDEFSWNVNIKAAVEDFIGCSLAEGNSYCIYLDTHSTIAFTTGFLLDPKSGVKAVPIQKGLDGRAIWRSNSKVLKEQYPLWQVSHDIIDENGSDIVIVIEMTHPAVQDVREYIETKELSAKSIIRFYFEESPSFNSIRDGNHAMYLANEISKTLNGLQKEDRKRRYHFFGAGPNGFWFFLGQLSRNFGQLTLYEYDFEIAKDYFPTIELP</sequence>
<feature type="domain" description="SMODS-associated and fused to various effectors" evidence="1">
    <location>
        <begin position="310"/>
        <end position="507"/>
    </location>
</feature>
<keyword evidence="3" id="KW-1185">Reference proteome</keyword>